<keyword evidence="7" id="KW-1185">Reference proteome</keyword>
<name>A0A9X2MGD5_9FIRM</name>
<evidence type="ECO:0000313" key="7">
    <source>
        <dbReference type="Proteomes" id="UP001142078"/>
    </source>
</evidence>
<comment type="caution">
    <text evidence="6">The sequence shown here is derived from an EMBL/GenBank/DDBJ whole genome shotgun (WGS) entry which is preliminary data.</text>
</comment>
<dbReference type="InterPro" id="IPR006480">
    <property type="entry name" value="Phage_holin_4_1"/>
</dbReference>
<sequence>MENNIKTVVSGAIAGFIAYLCDLNWELIMIWFALMVIDVIYGVTTANKKGEYKSGIMKEGLFNKVGEFFLLFTMILVQRVAIINGIKVPVSGFFIGAFCFKEATSILETYMKAGHELPASVEKWFKVANEQINGEKGEDL</sequence>
<accession>A0A9X2MGD5</accession>
<dbReference type="RefSeq" id="WP_257490146.1">
    <property type="nucleotide sequence ID" value="NZ_JANJZL010000002.1"/>
</dbReference>
<dbReference type="GO" id="GO:0016020">
    <property type="term" value="C:membrane"/>
    <property type="evidence" value="ECO:0007669"/>
    <property type="project" value="UniProtKB-SubCell"/>
</dbReference>
<dbReference type="Pfam" id="PF05105">
    <property type="entry name" value="Phage_holin_4_1"/>
    <property type="match status" value="1"/>
</dbReference>
<dbReference type="NCBIfam" id="TIGR01593">
    <property type="entry name" value="holin_tox_secr"/>
    <property type="match status" value="1"/>
</dbReference>
<organism evidence="6 7">
    <name type="scientific">Anaerosalibacter massiliensis</name>
    <dbReference type="NCBI Taxonomy" id="1347392"/>
    <lineage>
        <taxon>Bacteria</taxon>
        <taxon>Bacillati</taxon>
        <taxon>Bacillota</taxon>
        <taxon>Tissierellia</taxon>
        <taxon>Tissierellales</taxon>
        <taxon>Sporanaerobacteraceae</taxon>
        <taxon>Anaerosalibacter</taxon>
    </lineage>
</organism>
<dbReference type="AlphaFoldDB" id="A0A9X2MGD5"/>
<keyword evidence="3 5" id="KW-1133">Transmembrane helix</keyword>
<feature type="transmembrane region" description="Helical" evidence="5">
    <location>
        <begin position="68"/>
        <end position="86"/>
    </location>
</feature>
<dbReference type="EMBL" id="JANJZL010000002">
    <property type="protein sequence ID" value="MCR2043179.1"/>
    <property type="molecule type" value="Genomic_DNA"/>
</dbReference>
<evidence type="ECO:0000313" key="6">
    <source>
        <dbReference type="EMBL" id="MCR2043179.1"/>
    </source>
</evidence>
<evidence type="ECO:0000256" key="5">
    <source>
        <dbReference type="SAM" id="Phobius"/>
    </source>
</evidence>
<feature type="transmembrane region" description="Helical" evidence="5">
    <location>
        <begin position="28"/>
        <end position="47"/>
    </location>
</feature>
<dbReference type="Proteomes" id="UP001142078">
    <property type="component" value="Unassembled WGS sequence"/>
</dbReference>
<gene>
    <name evidence="6" type="ORF">NSA23_03510</name>
</gene>
<evidence type="ECO:0000256" key="3">
    <source>
        <dbReference type="ARBA" id="ARBA00022989"/>
    </source>
</evidence>
<keyword evidence="4 5" id="KW-0472">Membrane</keyword>
<protein>
    <submittedName>
        <fullName evidence="6">Phage holin family protein</fullName>
    </submittedName>
</protein>
<evidence type="ECO:0000256" key="2">
    <source>
        <dbReference type="ARBA" id="ARBA00022692"/>
    </source>
</evidence>
<reference evidence="6" key="1">
    <citation type="submission" date="2022-07" db="EMBL/GenBank/DDBJ databases">
        <title>Enhanced cultured diversity of the mouse gut microbiota enables custom-made synthetic communities.</title>
        <authorList>
            <person name="Afrizal A."/>
        </authorList>
    </citation>
    <scope>NUCLEOTIDE SEQUENCE</scope>
    <source>
        <strain evidence="6">DSM 29482</strain>
    </source>
</reference>
<proteinExistence type="predicted"/>
<comment type="subcellular location">
    <subcellularLocation>
        <location evidence="1">Membrane</location>
        <topology evidence="1">Multi-pass membrane protein</topology>
    </subcellularLocation>
</comment>
<evidence type="ECO:0000256" key="4">
    <source>
        <dbReference type="ARBA" id="ARBA00023136"/>
    </source>
</evidence>
<keyword evidence="2 5" id="KW-0812">Transmembrane</keyword>
<evidence type="ECO:0000256" key="1">
    <source>
        <dbReference type="ARBA" id="ARBA00004141"/>
    </source>
</evidence>